<keyword evidence="3" id="KW-1185">Reference proteome</keyword>
<gene>
    <name evidence="2" type="ORF">TPAB3V08_LOCUS12003</name>
</gene>
<evidence type="ECO:0000313" key="2">
    <source>
        <dbReference type="EMBL" id="CAG2065059.1"/>
    </source>
</evidence>
<feature type="compositionally biased region" description="Basic and acidic residues" evidence="1">
    <location>
        <begin position="130"/>
        <end position="139"/>
    </location>
</feature>
<organism evidence="2 3">
    <name type="scientific">Timema podura</name>
    <name type="common">Walking stick</name>
    <dbReference type="NCBI Taxonomy" id="61482"/>
    <lineage>
        <taxon>Eukaryota</taxon>
        <taxon>Metazoa</taxon>
        <taxon>Ecdysozoa</taxon>
        <taxon>Arthropoda</taxon>
        <taxon>Hexapoda</taxon>
        <taxon>Insecta</taxon>
        <taxon>Pterygota</taxon>
        <taxon>Neoptera</taxon>
        <taxon>Polyneoptera</taxon>
        <taxon>Phasmatodea</taxon>
        <taxon>Timematodea</taxon>
        <taxon>Timematoidea</taxon>
        <taxon>Timematidae</taxon>
        <taxon>Timema</taxon>
    </lineage>
</organism>
<evidence type="ECO:0000256" key="1">
    <source>
        <dbReference type="SAM" id="MobiDB-lite"/>
    </source>
</evidence>
<proteinExistence type="predicted"/>
<reference evidence="2" key="1">
    <citation type="submission" date="2021-03" db="EMBL/GenBank/DDBJ databases">
        <authorList>
            <person name="Tran Van P."/>
        </authorList>
    </citation>
    <scope>NUCLEOTIDE SEQUENCE</scope>
</reference>
<evidence type="ECO:0000313" key="3">
    <source>
        <dbReference type="Proteomes" id="UP001153148"/>
    </source>
</evidence>
<name>A0ABN7PG29_TIMPD</name>
<comment type="caution">
    <text evidence="2">The sequence shown here is derived from an EMBL/GenBank/DDBJ whole genome shotgun (WGS) entry which is preliminary data.</text>
</comment>
<dbReference type="Proteomes" id="UP001153148">
    <property type="component" value="Unassembled WGS sequence"/>
</dbReference>
<dbReference type="EMBL" id="CAJPIN010039336">
    <property type="protein sequence ID" value="CAG2065059.1"/>
    <property type="molecule type" value="Genomic_DNA"/>
</dbReference>
<feature type="region of interest" description="Disordered" evidence="1">
    <location>
        <begin position="55"/>
        <end position="148"/>
    </location>
</feature>
<feature type="compositionally biased region" description="Polar residues" evidence="1">
    <location>
        <begin position="103"/>
        <end position="114"/>
    </location>
</feature>
<feature type="compositionally biased region" description="Polar residues" evidence="1">
    <location>
        <begin position="60"/>
        <end position="77"/>
    </location>
</feature>
<protein>
    <submittedName>
        <fullName evidence="2">Uncharacterized protein</fullName>
    </submittedName>
</protein>
<sequence>MGKRRNLTGLPITSLSQSSSVFGNVFISQQSFPEVKECPVYHSDSFLINNNALSPKETRTSTSSSITCESLNRTKTLTPEKGETSIYPLFRGRDDHNKRRMTWTETTPLASSSLKGDRSGDCSPGVDSSETSRDDHQKPSLEQNHCLGLSRTVSSDDHIYSHVERRPHYRGNFLLRKSSIDEEEDEDSMIQSRRSLTDVEEGKANQRRKVSVLVDRLLLDIYGKWYVGRRRSTTSSAVESDYCSTSGASVYCWRTEGYQPGKITSETALRARLFNKNKIAVTCVTYI</sequence>
<accession>A0ABN7PG29</accession>